<name>A0ABP7KEN5_9MICO</name>
<feature type="chain" id="PRO_5047518241" evidence="2">
    <location>
        <begin position="25"/>
        <end position="138"/>
    </location>
</feature>
<feature type="transmembrane region" description="Helical" evidence="1">
    <location>
        <begin position="108"/>
        <end position="131"/>
    </location>
</feature>
<protein>
    <submittedName>
        <fullName evidence="3">Uncharacterized protein</fullName>
    </submittedName>
</protein>
<proteinExistence type="predicted"/>
<dbReference type="EMBL" id="BAABCN010000003">
    <property type="protein sequence ID" value="GAA3874944.1"/>
    <property type="molecule type" value="Genomic_DNA"/>
</dbReference>
<keyword evidence="1" id="KW-1133">Transmembrane helix</keyword>
<reference evidence="4" key="1">
    <citation type="journal article" date="2019" name="Int. J. Syst. Evol. Microbiol.">
        <title>The Global Catalogue of Microorganisms (GCM) 10K type strain sequencing project: providing services to taxonomists for standard genome sequencing and annotation.</title>
        <authorList>
            <consortium name="The Broad Institute Genomics Platform"/>
            <consortium name="The Broad Institute Genome Sequencing Center for Infectious Disease"/>
            <person name="Wu L."/>
            <person name="Ma J."/>
        </authorList>
    </citation>
    <scope>NUCLEOTIDE SEQUENCE [LARGE SCALE GENOMIC DNA]</scope>
    <source>
        <strain evidence="4">JCM 17021</strain>
    </source>
</reference>
<feature type="signal peptide" evidence="2">
    <location>
        <begin position="1"/>
        <end position="24"/>
    </location>
</feature>
<evidence type="ECO:0000256" key="1">
    <source>
        <dbReference type="SAM" id="Phobius"/>
    </source>
</evidence>
<gene>
    <name evidence="3" type="ORF">GCM10022381_17050</name>
</gene>
<organism evidence="3 4">
    <name type="scientific">Leifsonia kafniensis</name>
    <dbReference type="NCBI Taxonomy" id="475957"/>
    <lineage>
        <taxon>Bacteria</taxon>
        <taxon>Bacillati</taxon>
        <taxon>Actinomycetota</taxon>
        <taxon>Actinomycetes</taxon>
        <taxon>Micrococcales</taxon>
        <taxon>Microbacteriaceae</taxon>
        <taxon>Leifsonia</taxon>
    </lineage>
</organism>
<evidence type="ECO:0000313" key="4">
    <source>
        <dbReference type="Proteomes" id="UP001501803"/>
    </source>
</evidence>
<keyword evidence="1" id="KW-0812">Transmembrane</keyword>
<evidence type="ECO:0000313" key="3">
    <source>
        <dbReference type="EMBL" id="GAA3874944.1"/>
    </source>
</evidence>
<dbReference type="Proteomes" id="UP001501803">
    <property type="component" value="Unassembled WGS sequence"/>
</dbReference>
<evidence type="ECO:0000256" key="2">
    <source>
        <dbReference type="SAM" id="SignalP"/>
    </source>
</evidence>
<sequence>MRATPGFVASIALLTLLGWGQHTAPSASALPGASAATSQVCVFEATSKSPFVLPADVPAGCASLNQSASLQPEAMTPTALLALSSRQTATQAASHAPDPHLAGSGVSVIWLVPLGLGIIVLGVFFAVTMYLHRHDDID</sequence>
<accession>A0ABP7KEN5</accession>
<keyword evidence="1" id="KW-0472">Membrane</keyword>
<keyword evidence="4" id="KW-1185">Reference proteome</keyword>
<dbReference type="RefSeq" id="WP_345064861.1">
    <property type="nucleotide sequence ID" value="NZ_BAABCN010000003.1"/>
</dbReference>
<comment type="caution">
    <text evidence="3">The sequence shown here is derived from an EMBL/GenBank/DDBJ whole genome shotgun (WGS) entry which is preliminary data.</text>
</comment>
<keyword evidence="2" id="KW-0732">Signal</keyword>